<dbReference type="Proteomes" id="UP000467840">
    <property type="component" value="Chromosome 5"/>
</dbReference>
<evidence type="ECO:0000256" key="1">
    <source>
        <dbReference type="SAM" id="MobiDB-lite"/>
    </source>
</evidence>
<organism evidence="2 3">
    <name type="scientific">Hevea brasiliensis</name>
    <name type="common">Para rubber tree</name>
    <name type="synonym">Siphonia brasiliensis</name>
    <dbReference type="NCBI Taxonomy" id="3981"/>
    <lineage>
        <taxon>Eukaryota</taxon>
        <taxon>Viridiplantae</taxon>
        <taxon>Streptophyta</taxon>
        <taxon>Embryophyta</taxon>
        <taxon>Tracheophyta</taxon>
        <taxon>Spermatophyta</taxon>
        <taxon>Magnoliopsida</taxon>
        <taxon>eudicotyledons</taxon>
        <taxon>Gunneridae</taxon>
        <taxon>Pentapetalae</taxon>
        <taxon>rosids</taxon>
        <taxon>fabids</taxon>
        <taxon>Malpighiales</taxon>
        <taxon>Euphorbiaceae</taxon>
        <taxon>Crotonoideae</taxon>
        <taxon>Micrandreae</taxon>
        <taxon>Hevea</taxon>
    </lineage>
</organism>
<evidence type="ECO:0000313" key="2">
    <source>
        <dbReference type="EMBL" id="KAF2324185.1"/>
    </source>
</evidence>
<feature type="region of interest" description="Disordered" evidence="1">
    <location>
        <begin position="29"/>
        <end position="71"/>
    </location>
</feature>
<keyword evidence="3" id="KW-1185">Reference proteome</keyword>
<evidence type="ECO:0000313" key="3">
    <source>
        <dbReference type="Proteomes" id="UP000467840"/>
    </source>
</evidence>
<protein>
    <submittedName>
        <fullName evidence="2">Uncharacterized protein</fullName>
    </submittedName>
</protein>
<name>A0A6A6NGE2_HEVBR</name>
<gene>
    <name evidence="2" type="ORF">GH714_009599</name>
</gene>
<reference evidence="2 3" key="1">
    <citation type="journal article" date="2020" name="Mol. Plant">
        <title>The Chromosome-Based Rubber Tree Genome Provides New Insights into Spurge Genome Evolution and Rubber Biosynthesis.</title>
        <authorList>
            <person name="Liu J."/>
            <person name="Shi C."/>
            <person name="Shi C.C."/>
            <person name="Li W."/>
            <person name="Zhang Q.J."/>
            <person name="Zhang Y."/>
            <person name="Li K."/>
            <person name="Lu H.F."/>
            <person name="Shi C."/>
            <person name="Zhu S.T."/>
            <person name="Xiao Z.Y."/>
            <person name="Nan H."/>
            <person name="Yue Y."/>
            <person name="Zhu X.G."/>
            <person name="Wu Y."/>
            <person name="Hong X.N."/>
            <person name="Fan G.Y."/>
            <person name="Tong Y."/>
            <person name="Zhang D."/>
            <person name="Mao C.L."/>
            <person name="Liu Y.L."/>
            <person name="Hao S.J."/>
            <person name="Liu W.Q."/>
            <person name="Lv M.Q."/>
            <person name="Zhang H.B."/>
            <person name="Liu Y."/>
            <person name="Hu-Tang G.R."/>
            <person name="Wang J.P."/>
            <person name="Wang J.H."/>
            <person name="Sun Y.H."/>
            <person name="Ni S.B."/>
            <person name="Chen W.B."/>
            <person name="Zhang X.C."/>
            <person name="Jiao Y.N."/>
            <person name="Eichler E.E."/>
            <person name="Li G.H."/>
            <person name="Liu X."/>
            <person name="Gao L.Z."/>
        </authorList>
    </citation>
    <scope>NUCLEOTIDE SEQUENCE [LARGE SCALE GENOMIC DNA]</scope>
    <source>
        <strain evidence="3">cv. GT1</strain>
        <tissue evidence="2">Leaf</tissue>
    </source>
</reference>
<dbReference type="EMBL" id="JAAGAX010000001">
    <property type="protein sequence ID" value="KAF2324185.1"/>
    <property type="molecule type" value="Genomic_DNA"/>
</dbReference>
<accession>A0A6A6NGE2</accession>
<proteinExistence type="predicted"/>
<comment type="caution">
    <text evidence="2">The sequence shown here is derived from an EMBL/GenBank/DDBJ whole genome shotgun (WGS) entry which is preliminary data.</text>
</comment>
<sequence>MKDDDDEFINAMPKKSVFEKEDVDIGDGLGLDDVTGLQNENREHGYVSEYDDSEHDGFETPNSNDDNDFDI</sequence>
<dbReference type="AlphaFoldDB" id="A0A6A6NGE2"/>